<dbReference type="OMA" id="KYPPNIQ"/>
<feature type="region of interest" description="Disordered" evidence="6">
    <location>
        <begin position="256"/>
        <end position="279"/>
    </location>
</feature>
<dbReference type="GO" id="GO:0000398">
    <property type="term" value="P:mRNA splicing, via spliceosome"/>
    <property type="evidence" value="ECO:0007669"/>
    <property type="project" value="EnsemblFungi"/>
</dbReference>
<feature type="domain" description="RRM" evidence="7">
    <location>
        <begin position="112"/>
        <end position="194"/>
    </location>
</feature>
<dbReference type="HOGENOM" id="CLU_045151_4_1_1"/>
<comment type="subcellular location">
    <subcellularLocation>
        <location evidence="1">Nucleus</location>
    </subcellularLocation>
</comment>
<reference evidence="8 9" key="1">
    <citation type="journal article" date="2011" name="Proc. Natl. Acad. Sci. U.S.A.">
        <title>Evolutionary erosion of yeast sex chromosomes by mating-type switching accidents.</title>
        <authorList>
            <person name="Gordon J.L."/>
            <person name="Armisen D."/>
            <person name="Proux-Wera E."/>
            <person name="Oheigeartaigh S.S."/>
            <person name="Byrne K.P."/>
            <person name="Wolfe K.H."/>
        </authorList>
    </citation>
    <scope>NUCLEOTIDE SEQUENCE [LARGE SCALE GENOMIC DNA]</scope>
    <source>
        <strain evidence="9">ATCC 10597 / BCRC 20456 / CBS 421 / NBRC 0211 / NRRL Y-12639</strain>
    </source>
</reference>
<name>G0WAN0_NAUDC</name>
<dbReference type="InterPro" id="IPR035979">
    <property type="entry name" value="RBD_domain_sf"/>
</dbReference>
<dbReference type="PANTHER" id="PTHR13952">
    <property type="entry name" value="U1 SMALL NUCLEAR RIBONUCLEOPROTEIN 70 KD"/>
    <property type="match status" value="1"/>
</dbReference>
<evidence type="ECO:0000256" key="2">
    <source>
        <dbReference type="ARBA" id="ARBA00022884"/>
    </source>
</evidence>
<gene>
    <name evidence="8" type="primary">NDAI0E04860</name>
    <name evidence="8" type="ordered locus">NDAI_0E04860</name>
</gene>
<dbReference type="GO" id="GO:0071004">
    <property type="term" value="C:U2-type prespliceosome"/>
    <property type="evidence" value="ECO:0007669"/>
    <property type="project" value="EnsemblFungi"/>
</dbReference>
<dbReference type="Pfam" id="PF00076">
    <property type="entry name" value="RRM_1"/>
    <property type="match status" value="1"/>
</dbReference>
<keyword evidence="2 5" id="KW-0694">RNA-binding</keyword>
<evidence type="ECO:0000259" key="7">
    <source>
        <dbReference type="PROSITE" id="PS50102"/>
    </source>
</evidence>
<evidence type="ECO:0000256" key="4">
    <source>
        <dbReference type="ARBA" id="ARBA00023274"/>
    </source>
</evidence>
<dbReference type="InterPro" id="IPR012677">
    <property type="entry name" value="Nucleotide-bd_a/b_plait_sf"/>
</dbReference>
<dbReference type="InterPro" id="IPR051183">
    <property type="entry name" value="U1_U11-U12_snRNP_70-35kDa"/>
</dbReference>
<dbReference type="STRING" id="1071378.G0WAN0"/>
<dbReference type="KEGG" id="ndi:NDAI_0E04860"/>
<dbReference type="Pfam" id="PF12220">
    <property type="entry name" value="U1snRNP70_N"/>
    <property type="match status" value="1"/>
</dbReference>
<dbReference type="eggNOG" id="KOG0113">
    <property type="taxonomic scope" value="Eukaryota"/>
</dbReference>
<evidence type="ECO:0000256" key="3">
    <source>
        <dbReference type="ARBA" id="ARBA00023242"/>
    </source>
</evidence>
<keyword evidence="9" id="KW-1185">Reference proteome</keyword>
<dbReference type="EMBL" id="HE580271">
    <property type="protein sequence ID" value="CCD25303.1"/>
    <property type="molecule type" value="Genomic_DNA"/>
</dbReference>
<accession>G0WAN0</accession>
<keyword evidence="3" id="KW-0539">Nucleus</keyword>
<dbReference type="Proteomes" id="UP000000689">
    <property type="component" value="Chromosome 5"/>
</dbReference>
<protein>
    <recommendedName>
        <fullName evidence="7">RRM domain-containing protein</fullName>
    </recommendedName>
</protein>
<dbReference type="InterPro" id="IPR022023">
    <property type="entry name" value="U1snRNP70_N"/>
</dbReference>
<evidence type="ECO:0000313" key="9">
    <source>
        <dbReference type="Proteomes" id="UP000000689"/>
    </source>
</evidence>
<keyword evidence="4" id="KW-0687">Ribonucleoprotein</keyword>
<dbReference type="OrthoDB" id="4207594at2759"/>
<proteinExistence type="predicted"/>
<dbReference type="GO" id="GO:0000243">
    <property type="term" value="C:commitment complex"/>
    <property type="evidence" value="ECO:0007669"/>
    <property type="project" value="EnsemblFungi"/>
</dbReference>
<dbReference type="GO" id="GO:0071011">
    <property type="term" value="C:precatalytic spliceosome"/>
    <property type="evidence" value="ECO:0007669"/>
    <property type="project" value="TreeGrafter"/>
</dbReference>
<dbReference type="GO" id="GO:0030619">
    <property type="term" value="F:U1 snRNA binding"/>
    <property type="evidence" value="ECO:0007669"/>
    <property type="project" value="EnsemblFungi"/>
</dbReference>
<dbReference type="RefSeq" id="XP_003670546.1">
    <property type="nucleotide sequence ID" value="XM_003670498.1"/>
</dbReference>
<evidence type="ECO:0000313" key="8">
    <source>
        <dbReference type="EMBL" id="CCD25303.1"/>
    </source>
</evidence>
<evidence type="ECO:0000256" key="1">
    <source>
        <dbReference type="ARBA" id="ARBA00004123"/>
    </source>
</evidence>
<dbReference type="AlphaFoldDB" id="G0WAN0"/>
<dbReference type="PANTHER" id="PTHR13952:SF5">
    <property type="entry name" value="U1 SMALL NUCLEAR RIBONUCLEOPROTEIN 70 KDA"/>
    <property type="match status" value="1"/>
</dbReference>
<dbReference type="PROSITE" id="PS50102">
    <property type="entry name" value="RRM"/>
    <property type="match status" value="1"/>
</dbReference>
<organism evidence="8 9">
    <name type="scientific">Naumovozyma dairenensis (strain ATCC 10597 / BCRC 20456 / CBS 421 / NBRC 0211 / NRRL Y-12639)</name>
    <name type="common">Saccharomyces dairenensis</name>
    <dbReference type="NCBI Taxonomy" id="1071378"/>
    <lineage>
        <taxon>Eukaryota</taxon>
        <taxon>Fungi</taxon>
        <taxon>Dikarya</taxon>
        <taxon>Ascomycota</taxon>
        <taxon>Saccharomycotina</taxon>
        <taxon>Saccharomycetes</taxon>
        <taxon>Saccharomycetales</taxon>
        <taxon>Saccharomycetaceae</taxon>
        <taxon>Naumovozyma</taxon>
    </lineage>
</organism>
<evidence type="ECO:0000256" key="6">
    <source>
        <dbReference type="SAM" id="MobiDB-lite"/>
    </source>
</evidence>
<evidence type="ECO:0000256" key="5">
    <source>
        <dbReference type="PROSITE-ProRule" id="PRU00176"/>
    </source>
</evidence>
<dbReference type="GeneID" id="11499052"/>
<dbReference type="InterPro" id="IPR000504">
    <property type="entry name" value="RRM_dom"/>
</dbReference>
<dbReference type="Gene3D" id="3.30.70.330">
    <property type="match status" value="1"/>
</dbReference>
<dbReference type="GO" id="GO:0003729">
    <property type="term" value="F:mRNA binding"/>
    <property type="evidence" value="ECO:0007669"/>
    <property type="project" value="EnsemblFungi"/>
</dbReference>
<dbReference type="GO" id="GO:0005685">
    <property type="term" value="C:U1 snRNP"/>
    <property type="evidence" value="ECO:0007669"/>
    <property type="project" value="EnsemblFungi"/>
</dbReference>
<dbReference type="SUPFAM" id="SSF54928">
    <property type="entry name" value="RNA-binding domain, RBD"/>
    <property type="match status" value="1"/>
</dbReference>
<sequence>MAPSSRITDVSKISSDISTIFKPRPPLRHFKPTDYPVHRRRTNPNITGISKYINSHLLSYVKEYSTTTTTNSEVTENNEVVLGNKIAQENKEALDKWNPHEDPNIKDTDPYRTIFVGRLPYDIDELQLQKHFLKFGQIEKIRIVRDKFNNNKSKGYGFIVFHDPISSKMACKEIGVHRGLEINGRICIVDIERSRTVKYFRPRRLGGGLGGRGYNQRDIFTSASSLSSVRSRNYPEVRHRPVAGEGRYRGSGFTDEYQNKMPGSHGRFNPSFPQSSRYNSTIPLPSYEDGTSATEKVTATIGYKSRTSRTKEKVSKKPEIPDY</sequence>
<dbReference type="SMART" id="SM00360">
    <property type="entry name" value="RRM"/>
    <property type="match status" value="1"/>
</dbReference>
<dbReference type="CDD" id="cd21615">
    <property type="entry name" value="RRM_SNP1_like"/>
    <property type="match status" value="1"/>
</dbReference>